<gene>
    <name evidence="3" type="ORF">SAMN04244573_04690</name>
</gene>
<feature type="compositionally biased region" description="Polar residues" evidence="2">
    <location>
        <begin position="214"/>
        <end position="239"/>
    </location>
</feature>
<sequence>MAEKIELNISANVSEAMKDVAGFSKQYAELVREVEKPLRQVNGFRELENALEQTGRKMREARDRVRELGNAMAAAATPSQSLSAEYQQAVSSLKALERQEASQIGQLGKMRTELQAAGVDVRNLAAEQRRLAQEFSARLDAGRADAALNSARSSLGVGAIEQTQRQLVDLRQQYRLVASDSSLSAKQRAEAEANYRNSVASTLTQLRSMRGGLNDNSQSMQRAGQSAGQYRQAMQQLPM</sequence>
<name>A0A1H9TNW3_9GAMM</name>
<evidence type="ECO:0000256" key="1">
    <source>
        <dbReference type="SAM" id="Coils"/>
    </source>
</evidence>
<protein>
    <submittedName>
        <fullName evidence="3">Uncharacterized protein</fullName>
    </submittedName>
</protein>
<reference evidence="3 4" key="1">
    <citation type="submission" date="2016-10" db="EMBL/GenBank/DDBJ databases">
        <authorList>
            <person name="de Groot N.N."/>
        </authorList>
    </citation>
    <scope>NUCLEOTIDE SEQUENCE [LARGE SCALE GENOMIC DNA]</scope>
    <source>
        <strain evidence="3 4">DSM 378</strain>
    </source>
</reference>
<evidence type="ECO:0000313" key="4">
    <source>
        <dbReference type="Proteomes" id="UP000199267"/>
    </source>
</evidence>
<accession>A0A1H9TNW3</accession>
<feature type="region of interest" description="Disordered" evidence="2">
    <location>
        <begin position="210"/>
        <end position="239"/>
    </location>
</feature>
<keyword evidence="1" id="KW-0175">Coiled coil</keyword>
<feature type="non-terminal residue" evidence="3">
    <location>
        <position position="239"/>
    </location>
</feature>
<dbReference type="AlphaFoldDB" id="A0A1H9TNW3"/>
<dbReference type="Proteomes" id="UP000199267">
    <property type="component" value="Unassembled WGS sequence"/>
</dbReference>
<feature type="coiled-coil region" evidence="1">
    <location>
        <begin position="44"/>
        <end position="99"/>
    </location>
</feature>
<evidence type="ECO:0000313" key="3">
    <source>
        <dbReference type="EMBL" id="SER98333.1"/>
    </source>
</evidence>
<organism evidence="3 4">
    <name type="scientific">Azotobacter beijerinckii</name>
    <dbReference type="NCBI Taxonomy" id="170623"/>
    <lineage>
        <taxon>Bacteria</taxon>
        <taxon>Pseudomonadati</taxon>
        <taxon>Pseudomonadota</taxon>
        <taxon>Gammaproteobacteria</taxon>
        <taxon>Pseudomonadales</taxon>
        <taxon>Pseudomonadaceae</taxon>
        <taxon>Azotobacter</taxon>
    </lineage>
</organism>
<dbReference type="EMBL" id="FOFJ01000162">
    <property type="protein sequence ID" value="SER98333.1"/>
    <property type="molecule type" value="Genomic_DNA"/>
</dbReference>
<proteinExistence type="predicted"/>
<evidence type="ECO:0000256" key="2">
    <source>
        <dbReference type="SAM" id="MobiDB-lite"/>
    </source>
</evidence>
<dbReference type="RefSeq" id="WP_208599392.1">
    <property type="nucleotide sequence ID" value="NZ_FOFJ01000162.1"/>
</dbReference>